<evidence type="ECO:0000313" key="1">
    <source>
        <dbReference type="EMBL" id="CAG8580973.1"/>
    </source>
</evidence>
<evidence type="ECO:0000313" key="2">
    <source>
        <dbReference type="Proteomes" id="UP000789375"/>
    </source>
</evidence>
<proteinExistence type="predicted"/>
<reference evidence="1" key="1">
    <citation type="submission" date="2021-06" db="EMBL/GenBank/DDBJ databases">
        <authorList>
            <person name="Kallberg Y."/>
            <person name="Tangrot J."/>
            <person name="Rosling A."/>
        </authorList>
    </citation>
    <scope>NUCLEOTIDE SEQUENCE</scope>
    <source>
        <strain evidence="1">87-6 pot B 2015</strain>
    </source>
</reference>
<dbReference type="AlphaFoldDB" id="A0A9N9BX45"/>
<dbReference type="EMBL" id="CAJVPP010001966">
    <property type="protein sequence ID" value="CAG8580973.1"/>
    <property type="molecule type" value="Genomic_DNA"/>
</dbReference>
<protein>
    <submittedName>
        <fullName evidence="1">10331_t:CDS:1</fullName>
    </submittedName>
</protein>
<comment type="caution">
    <text evidence="1">The sequence shown here is derived from an EMBL/GenBank/DDBJ whole genome shotgun (WGS) entry which is preliminary data.</text>
</comment>
<name>A0A9N9BX45_FUNMO</name>
<feature type="non-terminal residue" evidence="1">
    <location>
        <position position="107"/>
    </location>
</feature>
<dbReference type="Proteomes" id="UP000789375">
    <property type="component" value="Unassembled WGS sequence"/>
</dbReference>
<accession>A0A9N9BX45</accession>
<sequence length="107" mass="12592">MSNNIEFNLRNLFQWLVQPPGQLIKKNFLNYFLNEKPEVKIPLCPANFSQIYIKGPGFGMNEDSFHAFWDGKKKAVDSDEPSKELTKKFKEWIYGECYWSFVTFVAL</sequence>
<keyword evidence="2" id="KW-1185">Reference proteome</keyword>
<organism evidence="1 2">
    <name type="scientific">Funneliformis mosseae</name>
    <name type="common">Endomycorrhizal fungus</name>
    <name type="synonym">Glomus mosseae</name>
    <dbReference type="NCBI Taxonomy" id="27381"/>
    <lineage>
        <taxon>Eukaryota</taxon>
        <taxon>Fungi</taxon>
        <taxon>Fungi incertae sedis</taxon>
        <taxon>Mucoromycota</taxon>
        <taxon>Glomeromycotina</taxon>
        <taxon>Glomeromycetes</taxon>
        <taxon>Glomerales</taxon>
        <taxon>Glomeraceae</taxon>
        <taxon>Funneliformis</taxon>
    </lineage>
</organism>
<feature type="non-terminal residue" evidence="1">
    <location>
        <position position="1"/>
    </location>
</feature>
<gene>
    <name evidence="1" type="ORF">FMOSSE_LOCUS7946</name>
</gene>